<keyword evidence="3" id="KW-1133">Transmembrane helix</keyword>
<dbReference type="PANTHER" id="PTHR30328">
    <property type="entry name" value="TRANSCRIPTIONAL REPRESSOR"/>
    <property type="match status" value="1"/>
</dbReference>
<feature type="domain" description="HTH tetR-type" evidence="4">
    <location>
        <begin position="6"/>
        <end position="66"/>
    </location>
</feature>
<dbReference type="InterPro" id="IPR036271">
    <property type="entry name" value="Tet_transcr_reg_TetR-rel_C_sf"/>
</dbReference>
<evidence type="ECO:0000313" key="6">
    <source>
        <dbReference type="Proteomes" id="UP000184041"/>
    </source>
</evidence>
<dbReference type="Pfam" id="PF17938">
    <property type="entry name" value="TetR_C_29"/>
    <property type="match status" value="1"/>
</dbReference>
<proteinExistence type="predicted"/>
<dbReference type="GO" id="GO:0003677">
    <property type="term" value="F:DNA binding"/>
    <property type="evidence" value="ECO:0007669"/>
    <property type="project" value="UniProtKB-UniRule"/>
</dbReference>
<sequence>MAENKQDTEEQIFEAASRIFQRKGYAGARMQEIADEADINKSMLHYYYRSKDKLFRKVYQREMSRFFPVLFKVLSSQDPFDEKLERLIDTYYAFLNDNPRIAQFIIYEMNQHPDRFRNFIKEKGIHPPDDFVKQIKKEVDRGRMDAVDPRQLFISIVGVILFPFIARTMVEVFFEFDEEQFPEFLKERKAFLVDFILNGINYRKQ</sequence>
<gene>
    <name evidence="5" type="ORF">SAMN05443144_103204</name>
</gene>
<dbReference type="RefSeq" id="WP_073059779.1">
    <property type="nucleotide sequence ID" value="NZ_FQUS01000003.1"/>
</dbReference>
<keyword evidence="1 2" id="KW-0238">DNA-binding</keyword>
<dbReference type="Gene3D" id="1.10.357.10">
    <property type="entry name" value="Tetracycline Repressor, domain 2"/>
    <property type="match status" value="1"/>
</dbReference>
<dbReference type="InterPro" id="IPR050109">
    <property type="entry name" value="HTH-type_TetR-like_transc_reg"/>
</dbReference>
<name>A0A1M4WF97_9BACT</name>
<protein>
    <submittedName>
        <fullName evidence="5">Transcriptional regulator, TetR family</fullName>
    </submittedName>
</protein>
<evidence type="ECO:0000256" key="3">
    <source>
        <dbReference type="SAM" id="Phobius"/>
    </source>
</evidence>
<dbReference type="InterPro" id="IPR009057">
    <property type="entry name" value="Homeodomain-like_sf"/>
</dbReference>
<evidence type="ECO:0000259" key="4">
    <source>
        <dbReference type="PROSITE" id="PS50977"/>
    </source>
</evidence>
<dbReference type="PROSITE" id="PS50977">
    <property type="entry name" value="HTH_TETR_2"/>
    <property type="match status" value="1"/>
</dbReference>
<reference evidence="5 6" key="1">
    <citation type="submission" date="2016-11" db="EMBL/GenBank/DDBJ databases">
        <authorList>
            <person name="Jaros S."/>
            <person name="Januszkiewicz K."/>
            <person name="Wedrychowicz H."/>
        </authorList>
    </citation>
    <scope>NUCLEOTIDE SEQUENCE [LARGE SCALE GENOMIC DNA]</scope>
    <source>
        <strain evidence="5 6">DSM 21986</strain>
    </source>
</reference>
<dbReference type="InterPro" id="IPR041474">
    <property type="entry name" value="NicS_C"/>
</dbReference>
<dbReference type="OrthoDB" id="9789566at2"/>
<dbReference type="InterPro" id="IPR001647">
    <property type="entry name" value="HTH_TetR"/>
</dbReference>
<accession>A0A1M4WF97</accession>
<organism evidence="5 6">
    <name type="scientific">Fodinibius roseus</name>
    <dbReference type="NCBI Taxonomy" id="1194090"/>
    <lineage>
        <taxon>Bacteria</taxon>
        <taxon>Pseudomonadati</taxon>
        <taxon>Balneolota</taxon>
        <taxon>Balneolia</taxon>
        <taxon>Balneolales</taxon>
        <taxon>Balneolaceae</taxon>
        <taxon>Fodinibius</taxon>
    </lineage>
</organism>
<feature type="transmembrane region" description="Helical" evidence="3">
    <location>
        <begin position="152"/>
        <end position="174"/>
    </location>
</feature>
<dbReference type="PANTHER" id="PTHR30328:SF54">
    <property type="entry name" value="HTH-TYPE TRANSCRIPTIONAL REPRESSOR SCO4008"/>
    <property type="match status" value="1"/>
</dbReference>
<dbReference type="Pfam" id="PF00440">
    <property type="entry name" value="TetR_N"/>
    <property type="match status" value="1"/>
</dbReference>
<dbReference type="Proteomes" id="UP000184041">
    <property type="component" value="Unassembled WGS sequence"/>
</dbReference>
<dbReference type="SUPFAM" id="SSF46689">
    <property type="entry name" value="Homeodomain-like"/>
    <property type="match status" value="1"/>
</dbReference>
<dbReference type="EMBL" id="FQUS01000003">
    <property type="protein sequence ID" value="SHE79840.1"/>
    <property type="molecule type" value="Genomic_DNA"/>
</dbReference>
<dbReference type="AlphaFoldDB" id="A0A1M4WF97"/>
<evidence type="ECO:0000256" key="1">
    <source>
        <dbReference type="ARBA" id="ARBA00023125"/>
    </source>
</evidence>
<evidence type="ECO:0000313" key="5">
    <source>
        <dbReference type="EMBL" id="SHE79840.1"/>
    </source>
</evidence>
<keyword evidence="3" id="KW-0472">Membrane</keyword>
<evidence type="ECO:0000256" key="2">
    <source>
        <dbReference type="PROSITE-ProRule" id="PRU00335"/>
    </source>
</evidence>
<keyword evidence="3" id="KW-0812">Transmembrane</keyword>
<dbReference type="STRING" id="1194090.SAMN05443144_103204"/>
<keyword evidence="6" id="KW-1185">Reference proteome</keyword>
<dbReference type="PRINTS" id="PR00455">
    <property type="entry name" value="HTHTETR"/>
</dbReference>
<feature type="DNA-binding region" description="H-T-H motif" evidence="2">
    <location>
        <begin position="29"/>
        <end position="48"/>
    </location>
</feature>
<dbReference type="SUPFAM" id="SSF48498">
    <property type="entry name" value="Tetracyclin repressor-like, C-terminal domain"/>
    <property type="match status" value="1"/>
</dbReference>